<reference evidence="2 3" key="1">
    <citation type="submission" date="2014-12" db="EMBL/GenBank/DDBJ databases">
        <title>Draft genome sequences of 10 type strains of Lactococcus.</title>
        <authorList>
            <person name="Sun Z."/>
            <person name="Zhong Z."/>
            <person name="Liu W."/>
            <person name="Zhang W."/>
            <person name="Zhang H."/>
        </authorList>
    </citation>
    <scope>NUCLEOTIDE SEQUENCE [LARGE SCALE GENOMIC DNA]</scope>
    <source>
        <strain evidence="2 3">DSM 6634</strain>
    </source>
</reference>
<dbReference type="RefSeq" id="WP_096813595.1">
    <property type="nucleotide sequence ID" value="NZ_JXJW01000001.1"/>
</dbReference>
<keyword evidence="1" id="KW-0472">Membrane</keyword>
<evidence type="ECO:0000256" key="1">
    <source>
        <dbReference type="SAM" id="Phobius"/>
    </source>
</evidence>
<gene>
    <name evidence="2" type="ORF">RU86_GL000174</name>
</gene>
<protein>
    <submittedName>
        <fullName evidence="2">Uncharacterized protein</fullName>
    </submittedName>
</protein>
<name>A0A2A5S648_9LACT</name>
<comment type="caution">
    <text evidence="2">The sequence shown here is derived from an EMBL/GenBank/DDBJ whole genome shotgun (WGS) entry which is preliminary data.</text>
</comment>
<dbReference type="Proteomes" id="UP000218282">
    <property type="component" value="Unassembled WGS sequence"/>
</dbReference>
<feature type="transmembrane region" description="Helical" evidence="1">
    <location>
        <begin position="16"/>
        <end position="34"/>
    </location>
</feature>
<keyword evidence="1" id="KW-1133">Transmembrane helix</keyword>
<sequence>MNNEKKTNFYQRHKRAIWIIAGVVAASFGAVYIFKIINLDPENEESSFSTDTGSITNATIDDLSIISDNSPIQEHVSVREHYRTLPEGCHPSVEKQAEAESLGIPIPEGKTFVNAYIK</sequence>
<dbReference type="EMBL" id="JXJW01000001">
    <property type="protein sequence ID" value="PCS08938.1"/>
    <property type="molecule type" value="Genomic_DNA"/>
</dbReference>
<organism evidence="2 3">
    <name type="scientific">Pseudolactococcus piscium</name>
    <dbReference type="NCBI Taxonomy" id="1364"/>
    <lineage>
        <taxon>Bacteria</taxon>
        <taxon>Bacillati</taxon>
        <taxon>Bacillota</taxon>
        <taxon>Bacilli</taxon>
        <taxon>Lactobacillales</taxon>
        <taxon>Streptococcaceae</taxon>
        <taxon>Pseudolactococcus</taxon>
    </lineage>
</organism>
<evidence type="ECO:0000313" key="3">
    <source>
        <dbReference type="Proteomes" id="UP000218282"/>
    </source>
</evidence>
<evidence type="ECO:0000313" key="2">
    <source>
        <dbReference type="EMBL" id="PCS08938.1"/>
    </source>
</evidence>
<proteinExistence type="predicted"/>
<dbReference type="AlphaFoldDB" id="A0A2A5S648"/>
<keyword evidence="3" id="KW-1185">Reference proteome</keyword>
<keyword evidence="1" id="KW-0812">Transmembrane</keyword>
<accession>A0A2A5S648</accession>